<protein>
    <recommendedName>
        <fullName evidence="6">Nuclear pore protein</fullName>
    </recommendedName>
</protein>
<gene>
    <name evidence="4" type="ORF">BLNAU_11924</name>
</gene>
<dbReference type="Proteomes" id="UP001281761">
    <property type="component" value="Unassembled WGS sequence"/>
</dbReference>
<organism evidence="4 5">
    <name type="scientific">Blattamonas nauphoetae</name>
    <dbReference type="NCBI Taxonomy" id="2049346"/>
    <lineage>
        <taxon>Eukaryota</taxon>
        <taxon>Metamonada</taxon>
        <taxon>Preaxostyla</taxon>
        <taxon>Oxymonadida</taxon>
        <taxon>Blattamonas</taxon>
    </lineage>
</organism>
<comment type="similarity">
    <text evidence="2">Belongs to the nucleoporin interacting component (NIC) family.</text>
</comment>
<evidence type="ECO:0008006" key="6">
    <source>
        <dbReference type="Google" id="ProtNLM"/>
    </source>
</evidence>
<accession>A0ABQ9XL25</accession>
<evidence type="ECO:0000256" key="2">
    <source>
        <dbReference type="ARBA" id="ARBA00010186"/>
    </source>
</evidence>
<dbReference type="Pfam" id="PF04097">
    <property type="entry name" value="Nic96"/>
    <property type="match status" value="1"/>
</dbReference>
<dbReference type="InterPro" id="IPR007231">
    <property type="entry name" value="Nucleoporin_int_Nup93/Nic96"/>
</dbReference>
<dbReference type="EMBL" id="JARBJD010000095">
    <property type="protein sequence ID" value="KAK2953138.1"/>
    <property type="molecule type" value="Genomic_DNA"/>
</dbReference>
<evidence type="ECO:0000313" key="4">
    <source>
        <dbReference type="EMBL" id="KAK2953138.1"/>
    </source>
</evidence>
<reference evidence="4 5" key="1">
    <citation type="journal article" date="2022" name="bioRxiv">
        <title>Genomics of Preaxostyla Flagellates Illuminates Evolutionary Transitions and the Path Towards Mitochondrial Loss.</title>
        <authorList>
            <person name="Novak L.V.F."/>
            <person name="Treitli S.C."/>
            <person name="Pyrih J."/>
            <person name="Halakuc P."/>
            <person name="Pipaliya S.V."/>
            <person name="Vacek V."/>
            <person name="Brzon O."/>
            <person name="Soukal P."/>
            <person name="Eme L."/>
            <person name="Dacks J.B."/>
            <person name="Karnkowska A."/>
            <person name="Elias M."/>
            <person name="Hampl V."/>
        </authorList>
    </citation>
    <scope>NUCLEOTIDE SEQUENCE [LARGE SCALE GENOMIC DNA]</scope>
    <source>
        <strain evidence="4">NAU3</strain>
        <tissue evidence="4">Gut</tissue>
    </source>
</reference>
<dbReference type="PANTHER" id="PTHR11225:SF4">
    <property type="entry name" value="NUCLEAR PORE COMPLEX PROTEIN NUP93"/>
    <property type="match status" value="1"/>
</dbReference>
<sequence length="1115" mass="124941">MHSHKLDPSQIRLPETQRIVVPFSLHQLNKHSEGLYRKATQSTDNDFDKAQQFLNAKGIQLPQVPTEMTSYADLTPELNSSTHQSQSIENTLQHTHDVIFLSSIEQTTQTSIRRQLSSTHRTSMNTWKHMKSNLMTQFGKLPVTSQTAGQHPHQRTDDPLKVEMETTLHPGLLQTNSIITPLTTTFYSVVQQHCQARQIFLNRNMSSQLTDPMYQPSSLAAQFTSPLLQQSLKAILSATSFDGISLVKDHLIDIYALLDRMIVNGQEAIAGTQFPSQFIPFHHFHRILGDIDLTPIQVSESYPHSLMTSISDFPHPLFLSPSSLTTVVPSTPLLKSTLSLQFGLLKGTIAYLQESKIRHIQSLLTRQDILARAKLGSSHHFIAKIAAYVRVIHANTTSILDAAKSSVERDMDARRRKEWTSFDDKKERVDFPPEFETFTQDDLPLWPLLFFCIRCGRYLDAIRLLQNPTIASTIDSEKNEKEKSGGLFSVQTIKSFLGFQSKEQIGGTESVHTTDPHSSLFLQLLQDYLMNDHVLSPAANTEFHQHWKANRMHAKSISDSSDLYKIACFQIIGRESTKQTEQVPFHNNNDYLWMLLETVSDEKSVYTEMVASLSNNDPHRAFQSVTLEHAAALIQKRCTERRTPKWKQAFYLLATQQFEMALACLASSDPLSPASIIAGTQSQFSQLTMDEAALLVQLWMCLSHYGLVNEDSAPAKDSNSFVVPVRLDDVKELFNVQTNHNSRTQSVLLFVQPRTLLDSFTRSFLKPFPKVAVSYALVPFSQQTARLAPLSPSTKHLYQQHQFVVNPLVRLIVRLILDSSQIDFFFGSSGTQSSANQNQMITAASDTGPGSLLIVPPNGYLSSFISAESVSFLSYEAGIYAEQNQDIPLAISLLFKSNTEEGLDAACAVSEVAMEPLLLTTPFSLYSEAPFETRKEINARHQEQRQLILKTIVSALIVQQSIHGPLTTVPKLVSLRAIVKVAEAVEAFNAMNFPLSITKIDQSGLIPTTQLQIQSVLSFCSTGIGRCLQNNFAGLFLIYLHSLTQISRSGPNPQQINPYQQMGMVYPTNDTRFDAAKLKERSEVLIEFVNCLGQEGKIKGMDGIQSLTFRLIGNF</sequence>
<evidence type="ECO:0000256" key="3">
    <source>
        <dbReference type="ARBA" id="ARBA00023242"/>
    </source>
</evidence>
<name>A0ABQ9XL25_9EUKA</name>
<keyword evidence="5" id="KW-1185">Reference proteome</keyword>
<keyword evidence="3" id="KW-0539">Nucleus</keyword>
<dbReference type="PANTHER" id="PTHR11225">
    <property type="entry name" value="NUCLEAR PORE COMPLEX PROTEIN NUP93 NUCLEOPORIN NUP93 DEAD EYE PROTEIN"/>
    <property type="match status" value="1"/>
</dbReference>
<comment type="caution">
    <text evidence="4">The sequence shown here is derived from an EMBL/GenBank/DDBJ whole genome shotgun (WGS) entry which is preliminary data.</text>
</comment>
<evidence type="ECO:0000256" key="1">
    <source>
        <dbReference type="ARBA" id="ARBA00004259"/>
    </source>
</evidence>
<evidence type="ECO:0000313" key="5">
    <source>
        <dbReference type="Proteomes" id="UP001281761"/>
    </source>
</evidence>
<comment type="subcellular location">
    <subcellularLocation>
        <location evidence="1">Nucleus envelope</location>
    </subcellularLocation>
</comment>
<proteinExistence type="inferred from homology"/>